<evidence type="ECO:0000256" key="1">
    <source>
        <dbReference type="SAM" id="Phobius"/>
    </source>
</evidence>
<evidence type="ECO:0000313" key="3">
    <source>
        <dbReference type="Proteomes" id="UP001589532"/>
    </source>
</evidence>
<feature type="transmembrane region" description="Helical" evidence="1">
    <location>
        <begin position="166"/>
        <end position="183"/>
    </location>
</feature>
<reference evidence="2 3" key="1">
    <citation type="submission" date="2024-09" db="EMBL/GenBank/DDBJ databases">
        <authorList>
            <person name="Sun Q."/>
            <person name="Mori K."/>
        </authorList>
    </citation>
    <scope>NUCLEOTIDE SEQUENCE [LARGE SCALE GENOMIC DNA]</scope>
    <source>
        <strain evidence="2 3">JCM 3143</strain>
    </source>
</reference>
<keyword evidence="3" id="KW-1185">Reference proteome</keyword>
<evidence type="ECO:0000313" key="2">
    <source>
        <dbReference type="EMBL" id="MFB9628343.1"/>
    </source>
</evidence>
<sequence length="247" mass="26465">MRRKDLSKDTVRDQDERIWDVLCVGIAVGVVAWGAIGAWTAIAVGNYPWNKWIPFANGASKGVVLGLLVATASLIVSAKGLRTGWRWSVFILALVGGSLLGTVQDLRGAPAPALYFAEPLSDERWYGTTMLLHWSGKVALPAVVCAVALTLLAARPYRPRQSIASSAALVFAGVTLLLLPVIASDLAPEIRGNGQHANEGVWAGTRCWFVGIPVLMAGLVRFAVLQARRWKSGGAHQPRYVGEPESS</sequence>
<accession>A0ABV5SBB7</accession>
<dbReference type="RefSeq" id="WP_344998335.1">
    <property type="nucleotide sequence ID" value="NZ_BAAAXV010000009.1"/>
</dbReference>
<dbReference type="Proteomes" id="UP001589532">
    <property type="component" value="Unassembled WGS sequence"/>
</dbReference>
<feature type="transmembrane region" description="Helical" evidence="1">
    <location>
        <begin position="85"/>
        <end position="103"/>
    </location>
</feature>
<feature type="transmembrane region" description="Helical" evidence="1">
    <location>
        <begin position="134"/>
        <end position="154"/>
    </location>
</feature>
<dbReference type="EMBL" id="JBHMBW010000040">
    <property type="protein sequence ID" value="MFB9628343.1"/>
    <property type="molecule type" value="Genomic_DNA"/>
</dbReference>
<keyword evidence="1" id="KW-0812">Transmembrane</keyword>
<evidence type="ECO:0008006" key="4">
    <source>
        <dbReference type="Google" id="ProtNLM"/>
    </source>
</evidence>
<proteinExistence type="predicted"/>
<gene>
    <name evidence="2" type="ORF">ACFFSA_35110</name>
</gene>
<feature type="transmembrane region" description="Helical" evidence="1">
    <location>
        <begin position="62"/>
        <end position="78"/>
    </location>
</feature>
<comment type="caution">
    <text evidence="2">The sequence shown here is derived from an EMBL/GenBank/DDBJ whole genome shotgun (WGS) entry which is preliminary data.</text>
</comment>
<keyword evidence="1" id="KW-0472">Membrane</keyword>
<feature type="transmembrane region" description="Helical" evidence="1">
    <location>
        <begin position="21"/>
        <end position="42"/>
    </location>
</feature>
<feature type="transmembrane region" description="Helical" evidence="1">
    <location>
        <begin position="203"/>
        <end position="224"/>
    </location>
</feature>
<keyword evidence="1" id="KW-1133">Transmembrane helix</keyword>
<protein>
    <recommendedName>
        <fullName evidence="4">DUF998 domain-containing protein</fullName>
    </recommendedName>
</protein>
<organism evidence="2 3">
    <name type="scientific">Nonomuraea helvata</name>
    <dbReference type="NCBI Taxonomy" id="37484"/>
    <lineage>
        <taxon>Bacteria</taxon>
        <taxon>Bacillati</taxon>
        <taxon>Actinomycetota</taxon>
        <taxon>Actinomycetes</taxon>
        <taxon>Streptosporangiales</taxon>
        <taxon>Streptosporangiaceae</taxon>
        <taxon>Nonomuraea</taxon>
    </lineage>
</organism>
<name>A0ABV5SBB7_9ACTN</name>